<evidence type="ECO:0000313" key="1">
    <source>
        <dbReference type="EnsemblPlants" id="OPUNC01G21860.3"/>
    </source>
</evidence>
<reference evidence="1" key="2">
    <citation type="submission" date="2018-05" db="EMBL/GenBank/DDBJ databases">
        <title>OpunRS2 (Oryza punctata Reference Sequence Version 2).</title>
        <authorList>
            <person name="Zhang J."/>
            <person name="Kudrna D."/>
            <person name="Lee S."/>
            <person name="Talag J."/>
            <person name="Welchert J."/>
            <person name="Wing R.A."/>
        </authorList>
    </citation>
    <scope>NUCLEOTIDE SEQUENCE [LARGE SCALE GENOMIC DNA]</scope>
</reference>
<dbReference type="EnsemblPlants" id="OPUNC01G21860.3">
    <property type="protein sequence ID" value="OPUNC01G21860.3"/>
    <property type="gene ID" value="OPUNC01G21860"/>
</dbReference>
<organism evidence="1">
    <name type="scientific">Oryza punctata</name>
    <name type="common">Red rice</name>
    <dbReference type="NCBI Taxonomy" id="4537"/>
    <lineage>
        <taxon>Eukaryota</taxon>
        <taxon>Viridiplantae</taxon>
        <taxon>Streptophyta</taxon>
        <taxon>Embryophyta</taxon>
        <taxon>Tracheophyta</taxon>
        <taxon>Spermatophyta</taxon>
        <taxon>Magnoliopsida</taxon>
        <taxon>Liliopsida</taxon>
        <taxon>Poales</taxon>
        <taxon>Poaceae</taxon>
        <taxon>BOP clade</taxon>
        <taxon>Oryzoideae</taxon>
        <taxon>Oryzeae</taxon>
        <taxon>Oryzinae</taxon>
        <taxon>Oryza</taxon>
    </lineage>
</organism>
<dbReference type="Gramene" id="OPUNC01G21860.3">
    <property type="protein sequence ID" value="OPUNC01G21860.3"/>
    <property type="gene ID" value="OPUNC01G21860"/>
</dbReference>
<dbReference type="AlphaFoldDB" id="A0A0E0JKT3"/>
<protein>
    <submittedName>
        <fullName evidence="1">Uncharacterized protein</fullName>
    </submittedName>
</protein>
<proteinExistence type="predicted"/>
<keyword evidence="2" id="KW-1185">Reference proteome</keyword>
<accession>A0A0E0JKT3</accession>
<reference evidence="1" key="1">
    <citation type="submission" date="2015-04" db="UniProtKB">
        <authorList>
            <consortium name="EnsemblPlants"/>
        </authorList>
    </citation>
    <scope>IDENTIFICATION</scope>
</reference>
<sequence length="123" mass="13369">MAERMWASRGALLRQSRMSSADLPCACSSAIILSWKKPSHHPQVQSMHDLVFCVTVGGHRDRTMRGFQRMVGWRRRKASEAPSLVMTQSSLSHSMMVLSKSNTTTAAAAVSPSAPAAICDLPA</sequence>
<name>A0A0E0JKT3_ORYPU</name>
<dbReference type="HOGENOM" id="CLU_2018956_0_0_1"/>
<dbReference type="Proteomes" id="UP000026962">
    <property type="component" value="Chromosome 1"/>
</dbReference>
<evidence type="ECO:0000313" key="2">
    <source>
        <dbReference type="Proteomes" id="UP000026962"/>
    </source>
</evidence>